<evidence type="ECO:0000256" key="1">
    <source>
        <dbReference type="SAM" id="SignalP"/>
    </source>
</evidence>
<dbReference type="EMBL" id="VSRR010007524">
    <property type="protein sequence ID" value="MPC47063.1"/>
    <property type="molecule type" value="Genomic_DNA"/>
</dbReference>
<dbReference type="AlphaFoldDB" id="A0A5B7FPR1"/>
<dbReference type="Proteomes" id="UP000324222">
    <property type="component" value="Unassembled WGS sequence"/>
</dbReference>
<keyword evidence="1" id="KW-0732">Signal</keyword>
<evidence type="ECO:0000313" key="3">
    <source>
        <dbReference type="Proteomes" id="UP000324222"/>
    </source>
</evidence>
<feature type="chain" id="PRO_5022686764" evidence="1">
    <location>
        <begin position="19"/>
        <end position="136"/>
    </location>
</feature>
<keyword evidence="3" id="KW-1185">Reference proteome</keyword>
<accession>A0A5B7FPR1</accession>
<evidence type="ECO:0000313" key="2">
    <source>
        <dbReference type="EMBL" id="MPC47063.1"/>
    </source>
</evidence>
<name>A0A5B7FPR1_PORTR</name>
<reference evidence="2 3" key="1">
    <citation type="submission" date="2019-05" db="EMBL/GenBank/DDBJ databases">
        <title>Another draft genome of Portunus trituberculatus and its Hox gene families provides insights of decapod evolution.</title>
        <authorList>
            <person name="Jeong J.-H."/>
            <person name="Song I."/>
            <person name="Kim S."/>
            <person name="Choi T."/>
            <person name="Kim D."/>
            <person name="Ryu S."/>
            <person name="Kim W."/>
        </authorList>
    </citation>
    <scope>NUCLEOTIDE SEQUENCE [LARGE SCALE GENOMIC DNA]</scope>
    <source>
        <tissue evidence="2">Muscle</tissue>
    </source>
</reference>
<organism evidence="2 3">
    <name type="scientific">Portunus trituberculatus</name>
    <name type="common">Swimming crab</name>
    <name type="synonym">Neptunus trituberculatus</name>
    <dbReference type="NCBI Taxonomy" id="210409"/>
    <lineage>
        <taxon>Eukaryota</taxon>
        <taxon>Metazoa</taxon>
        <taxon>Ecdysozoa</taxon>
        <taxon>Arthropoda</taxon>
        <taxon>Crustacea</taxon>
        <taxon>Multicrustacea</taxon>
        <taxon>Malacostraca</taxon>
        <taxon>Eumalacostraca</taxon>
        <taxon>Eucarida</taxon>
        <taxon>Decapoda</taxon>
        <taxon>Pleocyemata</taxon>
        <taxon>Brachyura</taxon>
        <taxon>Eubrachyura</taxon>
        <taxon>Portunoidea</taxon>
        <taxon>Portunidae</taxon>
        <taxon>Portuninae</taxon>
        <taxon>Portunus</taxon>
    </lineage>
</organism>
<comment type="caution">
    <text evidence="2">The sequence shown here is derived from an EMBL/GenBank/DDBJ whole genome shotgun (WGS) entry which is preliminary data.</text>
</comment>
<proteinExistence type="predicted"/>
<sequence>MLLLFLLLLLLFLSPHLCIHPHNVSFSHPCQSQHLSLRFTATHELSSLLSSTKNDSRFSHNKPTCIPSRPSCVCCPPLVNNITRLNSSVHVSPTTVKVREASVSVCPKQTPNARGLIHGDHFGKHWVWSSSSSGRG</sequence>
<protein>
    <submittedName>
        <fullName evidence="2">Uncharacterized protein</fullName>
    </submittedName>
</protein>
<feature type="signal peptide" evidence="1">
    <location>
        <begin position="1"/>
        <end position="18"/>
    </location>
</feature>
<gene>
    <name evidence="2" type="ORF">E2C01_040797</name>
</gene>